<evidence type="ECO:0000256" key="1">
    <source>
        <dbReference type="SAM" id="MobiDB-lite"/>
    </source>
</evidence>
<comment type="caution">
    <text evidence="2">The sequence shown here is derived from an EMBL/GenBank/DDBJ whole genome shotgun (WGS) entry which is preliminary data.</text>
</comment>
<proteinExistence type="predicted"/>
<reference evidence="3" key="1">
    <citation type="journal article" date="2019" name="Int. J. Syst. Evol. Microbiol.">
        <title>The Global Catalogue of Microorganisms (GCM) 10K type strain sequencing project: providing services to taxonomists for standard genome sequencing and annotation.</title>
        <authorList>
            <consortium name="The Broad Institute Genomics Platform"/>
            <consortium name="The Broad Institute Genome Sequencing Center for Infectious Disease"/>
            <person name="Wu L."/>
            <person name="Ma J."/>
        </authorList>
    </citation>
    <scope>NUCLEOTIDE SEQUENCE [LARGE SCALE GENOMIC DNA]</scope>
    <source>
        <strain evidence="3">JCM 15900</strain>
    </source>
</reference>
<feature type="region of interest" description="Disordered" evidence="1">
    <location>
        <begin position="106"/>
        <end position="129"/>
    </location>
</feature>
<protein>
    <submittedName>
        <fullName evidence="2">Uncharacterized protein</fullName>
    </submittedName>
</protein>
<evidence type="ECO:0000313" key="2">
    <source>
        <dbReference type="EMBL" id="GAA2102230.1"/>
    </source>
</evidence>
<keyword evidence="3" id="KW-1185">Reference proteome</keyword>
<dbReference type="EMBL" id="BAAAPZ010000012">
    <property type="protein sequence ID" value="GAA2102230.1"/>
    <property type="molecule type" value="Genomic_DNA"/>
</dbReference>
<organism evidence="2 3">
    <name type="scientific">Brevibacterium salitolerans</name>
    <dbReference type="NCBI Taxonomy" id="1403566"/>
    <lineage>
        <taxon>Bacteria</taxon>
        <taxon>Bacillati</taxon>
        <taxon>Actinomycetota</taxon>
        <taxon>Actinomycetes</taxon>
        <taxon>Micrococcales</taxon>
        <taxon>Brevibacteriaceae</taxon>
        <taxon>Brevibacterium</taxon>
    </lineage>
</organism>
<dbReference type="Proteomes" id="UP001500984">
    <property type="component" value="Unassembled WGS sequence"/>
</dbReference>
<name>A0ABP5IKR3_9MICO</name>
<gene>
    <name evidence="2" type="ORF">GCM10009823_25560</name>
</gene>
<accession>A0ABP5IKR3</accession>
<feature type="compositionally biased region" description="Pro residues" evidence="1">
    <location>
        <begin position="108"/>
        <end position="129"/>
    </location>
</feature>
<sequence length="129" mass="13553">MRMAMAGLALRAAEGVDAQAGAWSEGRSRLEQVARRCAQAAAPEWSSRAGEAFRGACDRRIGELTELIALAQDAEAALRAHADALRDLAASLPELPYLSSFPDLLSVPEPPDLPGVPGPSRPPAPLDLS</sequence>
<evidence type="ECO:0000313" key="3">
    <source>
        <dbReference type="Proteomes" id="UP001500984"/>
    </source>
</evidence>